<name>A0A832A4F9_9BACT</name>
<comment type="caution">
    <text evidence="10">The sequence shown here is derived from an EMBL/GenBank/DDBJ whole genome shotgun (WGS) entry which is preliminary data.</text>
</comment>
<keyword evidence="3 5" id="KW-0378">Hydrolase</keyword>
<dbReference type="GO" id="GO:0006935">
    <property type="term" value="P:chemotaxis"/>
    <property type="evidence" value="ECO:0007669"/>
    <property type="project" value="UniProtKB-UniRule"/>
</dbReference>
<comment type="function">
    <text evidence="5">Involved in chemotaxis. Part of a chemotaxis signal transduction system that modulates chemotaxis in response to various stimuli. Catalyzes the demethylation of specific methylglutamate residues introduced into the chemoreceptors (methyl-accepting chemotaxis proteins or MCP) by CheR. Also mediates the irreversible deamidation of specific glutamine residues to glutamic acid.</text>
</comment>
<evidence type="ECO:0000256" key="6">
    <source>
        <dbReference type="PROSITE-ProRule" id="PRU00050"/>
    </source>
</evidence>
<dbReference type="GO" id="GO:0050568">
    <property type="term" value="F:protein-glutamine glutaminase activity"/>
    <property type="evidence" value="ECO:0007669"/>
    <property type="project" value="UniProtKB-UniRule"/>
</dbReference>
<dbReference type="GO" id="GO:0008984">
    <property type="term" value="F:protein-glutamate methylesterase activity"/>
    <property type="evidence" value="ECO:0007669"/>
    <property type="project" value="UniProtKB-UniRule"/>
</dbReference>
<dbReference type="Pfam" id="PF00072">
    <property type="entry name" value="Response_reg"/>
    <property type="match status" value="1"/>
</dbReference>
<keyword evidence="10" id="KW-0808">Transferase</keyword>
<feature type="domain" description="Response regulatory" evidence="8">
    <location>
        <begin position="6"/>
        <end position="124"/>
    </location>
</feature>
<feature type="domain" description="CheB-type methylesterase" evidence="9">
    <location>
        <begin position="165"/>
        <end position="355"/>
    </location>
</feature>
<dbReference type="InterPro" id="IPR001789">
    <property type="entry name" value="Sig_transdc_resp-reg_receiver"/>
</dbReference>
<dbReference type="PANTHER" id="PTHR42872:SF6">
    <property type="entry name" value="PROTEIN-GLUTAMATE METHYLESTERASE_PROTEIN-GLUTAMINE GLUTAMINASE"/>
    <property type="match status" value="1"/>
</dbReference>
<feature type="active site" evidence="5 6">
    <location>
        <position position="204"/>
    </location>
</feature>
<keyword evidence="2 5" id="KW-0145">Chemotaxis</keyword>
<reference evidence="10" key="1">
    <citation type="journal article" date="2020" name="mSystems">
        <title>Genome- and Community-Level Interaction Insights into Carbon Utilization and Element Cycling Functions of Hydrothermarchaeota in Hydrothermal Sediment.</title>
        <authorList>
            <person name="Zhou Z."/>
            <person name="Liu Y."/>
            <person name="Xu W."/>
            <person name="Pan J."/>
            <person name="Luo Z.H."/>
            <person name="Li M."/>
        </authorList>
    </citation>
    <scope>NUCLEOTIDE SEQUENCE [LARGE SCALE GENOMIC DNA]</scope>
    <source>
        <strain evidence="10">SpSt-456</strain>
    </source>
</reference>
<dbReference type="Gene3D" id="3.40.50.180">
    <property type="entry name" value="Methylesterase CheB, C-terminal domain"/>
    <property type="match status" value="1"/>
</dbReference>
<dbReference type="CDD" id="cd16432">
    <property type="entry name" value="CheB_Rec"/>
    <property type="match status" value="1"/>
</dbReference>
<comment type="domain">
    <text evidence="5">Contains a C-terminal catalytic domain, and an N-terminal region which modulates catalytic activity.</text>
</comment>
<organism evidence="10">
    <name type="scientific">Desulfacinum infernum</name>
    <dbReference type="NCBI Taxonomy" id="35837"/>
    <lineage>
        <taxon>Bacteria</taxon>
        <taxon>Pseudomonadati</taxon>
        <taxon>Thermodesulfobacteriota</taxon>
        <taxon>Syntrophobacteria</taxon>
        <taxon>Syntrophobacterales</taxon>
        <taxon>Syntrophobacteraceae</taxon>
        <taxon>Desulfacinum</taxon>
    </lineage>
</organism>
<dbReference type="InterPro" id="IPR035909">
    <property type="entry name" value="CheB_C"/>
</dbReference>
<proteinExistence type="inferred from homology"/>
<evidence type="ECO:0000259" key="8">
    <source>
        <dbReference type="PROSITE" id="PS50110"/>
    </source>
</evidence>
<evidence type="ECO:0000256" key="3">
    <source>
        <dbReference type="ARBA" id="ARBA00022801"/>
    </source>
</evidence>
<dbReference type="InterPro" id="IPR000673">
    <property type="entry name" value="Sig_transdc_resp-reg_Me-estase"/>
</dbReference>
<dbReference type="SUPFAM" id="SSF52738">
    <property type="entry name" value="Methylesterase CheB, C-terminal domain"/>
    <property type="match status" value="1"/>
</dbReference>
<evidence type="ECO:0000256" key="7">
    <source>
        <dbReference type="PROSITE-ProRule" id="PRU00169"/>
    </source>
</evidence>
<dbReference type="SMART" id="SM00448">
    <property type="entry name" value="REC"/>
    <property type="match status" value="1"/>
</dbReference>
<dbReference type="PROSITE" id="PS50122">
    <property type="entry name" value="CHEB"/>
    <property type="match status" value="1"/>
</dbReference>
<sequence length="360" mass="38690">MAGTKKVLIVDDSLTCREYLRFILEKDGAFHVVGFAVDGEDAVQKALELQPDLITMDLHMPRMNGIEASRKILESLRVPIVIVSDVWHTADVQKAFDAMEIGAVGGVQKPPGMGHPQAALFAERLVRTMKLMTEMPVVRRMPKKEPNGASSAPGARNDCWRQWRPIGGGRLVAMGASTGGPPVLKEILRRLPADYPVPILVVQHISPGFLPGMVEWLQRECAVRLQIPTSGQRVEPGTVYFAPDGVHMGIDPRNLITFSNEASEHGVKPSVSVLFRSVAASFGSAAIGVLLTGMGKDGARELLMLRQKGALTVVQDEATCVVYGMPSEAVRLDAAQCVAPPPEIARILIEAAGLKGGAGL</sequence>
<comment type="similarity">
    <text evidence="5">Belongs to the CheB family.</text>
</comment>
<dbReference type="InterPro" id="IPR011006">
    <property type="entry name" value="CheY-like_superfamily"/>
</dbReference>
<comment type="subcellular location">
    <subcellularLocation>
        <location evidence="5">Cytoplasm</location>
    </subcellularLocation>
</comment>
<evidence type="ECO:0000259" key="9">
    <source>
        <dbReference type="PROSITE" id="PS50122"/>
    </source>
</evidence>
<dbReference type="Gene3D" id="3.40.50.2300">
    <property type="match status" value="1"/>
</dbReference>
<dbReference type="EC" id="3.5.1.44" evidence="5"/>
<dbReference type="InterPro" id="IPR008248">
    <property type="entry name" value="CheB-like"/>
</dbReference>
<evidence type="ECO:0000256" key="1">
    <source>
        <dbReference type="ARBA" id="ARBA00022490"/>
    </source>
</evidence>
<dbReference type="GO" id="GO:0000156">
    <property type="term" value="F:phosphorelay response regulator activity"/>
    <property type="evidence" value="ECO:0007669"/>
    <property type="project" value="InterPro"/>
</dbReference>
<keyword evidence="5 7" id="KW-0597">Phosphoprotein</keyword>
<comment type="catalytic activity">
    <reaction evidence="5">
        <text>L-glutaminyl-[protein] + H2O = L-glutamyl-[protein] + NH4(+)</text>
        <dbReference type="Rhea" id="RHEA:16441"/>
        <dbReference type="Rhea" id="RHEA-COMP:10207"/>
        <dbReference type="Rhea" id="RHEA-COMP:10208"/>
        <dbReference type="ChEBI" id="CHEBI:15377"/>
        <dbReference type="ChEBI" id="CHEBI:28938"/>
        <dbReference type="ChEBI" id="CHEBI:29973"/>
        <dbReference type="ChEBI" id="CHEBI:30011"/>
        <dbReference type="EC" id="3.5.1.44"/>
    </reaction>
</comment>
<keyword evidence="1 5" id="KW-0963">Cytoplasm</keyword>
<dbReference type="Pfam" id="PF01339">
    <property type="entry name" value="CheB_methylest"/>
    <property type="match status" value="1"/>
</dbReference>
<protein>
    <recommendedName>
        <fullName evidence="5">Protein-glutamate methylesterase/protein-glutamine glutaminase</fullName>
        <ecNumber evidence="5">3.1.1.61</ecNumber>
        <ecNumber evidence="5">3.5.1.44</ecNumber>
    </recommendedName>
</protein>
<dbReference type="EMBL" id="DSTK01000039">
    <property type="protein sequence ID" value="HFK98418.1"/>
    <property type="molecule type" value="Genomic_DNA"/>
</dbReference>
<gene>
    <name evidence="5 10" type="primary">cheB</name>
    <name evidence="10" type="ORF">ENS06_13985</name>
</gene>
<dbReference type="GO" id="GO:0008168">
    <property type="term" value="F:methyltransferase activity"/>
    <property type="evidence" value="ECO:0007669"/>
    <property type="project" value="UniProtKB-KW"/>
</dbReference>
<dbReference type="AlphaFoldDB" id="A0A832A4F9"/>
<dbReference type="NCBIfam" id="NF001965">
    <property type="entry name" value="PRK00742.1"/>
    <property type="match status" value="1"/>
</dbReference>
<dbReference type="PANTHER" id="PTHR42872">
    <property type="entry name" value="PROTEIN-GLUTAMATE METHYLESTERASE/PROTEIN-GLUTAMINE GLUTAMINASE"/>
    <property type="match status" value="1"/>
</dbReference>
<evidence type="ECO:0000256" key="2">
    <source>
        <dbReference type="ARBA" id="ARBA00022500"/>
    </source>
</evidence>
<dbReference type="EC" id="3.1.1.61" evidence="5"/>
<feature type="modified residue" description="4-aspartylphosphate" evidence="5 7">
    <location>
        <position position="57"/>
    </location>
</feature>
<dbReference type="HAMAP" id="MF_00099">
    <property type="entry name" value="CheB_chemtxs"/>
    <property type="match status" value="1"/>
</dbReference>
<feature type="active site" evidence="5 6">
    <location>
        <position position="297"/>
    </location>
</feature>
<dbReference type="PIRSF" id="PIRSF000876">
    <property type="entry name" value="RR_chemtxs_CheB"/>
    <property type="match status" value="1"/>
</dbReference>
<keyword evidence="10" id="KW-0489">Methyltransferase</keyword>
<dbReference type="CDD" id="cd17541">
    <property type="entry name" value="REC_CheB-like"/>
    <property type="match status" value="1"/>
</dbReference>
<comment type="catalytic activity">
    <reaction evidence="4 5">
        <text>[protein]-L-glutamate 5-O-methyl ester + H2O = L-glutamyl-[protein] + methanol + H(+)</text>
        <dbReference type="Rhea" id="RHEA:23236"/>
        <dbReference type="Rhea" id="RHEA-COMP:10208"/>
        <dbReference type="Rhea" id="RHEA-COMP:10311"/>
        <dbReference type="ChEBI" id="CHEBI:15377"/>
        <dbReference type="ChEBI" id="CHEBI:15378"/>
        <dbReference type="ChEBI" id="CHEBI:17790"/>
        <dbReference type="ChEBI" id="CHEBI:29973"/>
        <dbReference type="ChEBI" id="CHEBI:82795"/>
        <dbReference type="EC" id="3.1.1.61"/>
    </reaction>
</comment>
<dbReference type="SUPFAM" id="SSF52172">
    <property type="entry name" value="CheY-like"/>
    <property type="match status" value="1"/>
</dbReference>
<accession>A0A832A4F9</accession>
<evidence type="ECO:0000256" key="4">
    <source>
        <dbReference type="ARBA" id="ARBA00048267"/>
    </source>
</evidence>
<comment type="PTM">
    <text evidence="5">Phosphorylated by CheA. Phosphorylation of the N-terminal regulatory domain activates the methylesterase activity.</text>
</comment>
<dbReference type="GO" id="GO:0005737">
    <property type="term" value="C:cytoplasm"/>
    <property type="evidence" value="ECO:0007669"/>
    <property type="project" value="UniProtKB-SubCell"/>
</dbReference>
<dbReference type="GO" id="GO:0032259">
    <property type="term" value="P:methylation"/>
    <property type="evidence" value="ECO:0007669"/>
    <property type="project" value="UniProtKB-KW"/>
</dbReference>
<feature type="active site" evidence="5 6">
    <location>
        <position position="177"/>
    </location>
</feature>
<dbReference type="PROSITE" id="PS50110">
    <property type="entry name" value="RESPONSE_REGULATORY"/>
    <property type="match status" value="1"/>
</dbReference>
<evidence type="ECO:0000256" key="5">
    <source>
        <dbReference type="HAMAP-Rule" id="MF_00099"/>
    </source>
</evidence>
<evidence type="ECO:0000313" key="10">
    <source>
        <dbReference type="EMBL" id="HFK98418.1"/>
    </source>
</evidence>